<dbReference type="PANTHER" id="PTHR43221:SF2">
    <property type="entry name" value="PROTEASE HTPX HOMOLOG"/>
    <property type="match status" value="1"/>
</dbReference>
<dbReference type="Gene3D" id="1.25.40.10">
    <property type="entry name" value="Tetratricopeptide repeat domain"/>
    <property type="match status" value="1"/>
</dbReference>
<evidence type="ECO:0000259" key="12">
    <source>
        <dbReference type="Pfam" id="PF01435"/>
    </source>
</evidence>
<accession>A0ABR8J2I9</accession>
<dbReference type="Pfam" id="PF01435">
    <property type="entry name" value="Peptidase_M48"/>
    <property type="match status" value="1"/>
</dbReference>
<comment type="caution">
    <text evidence="13">The sequence shown here is derived from an EMBL/GenBank/DDBJ whole genome shotgun (WGS) entry which is preliminary data.</text>
</comment>
<feature type="domain" description="Peptidase M48" evidence="12">
    <location>
        <begin position="151"/>
        <end position="336"/>
    </location>
</feature>
<keyword evidence="6" id="KW-0378">Hydrolase</keyword>
<dbReference type="InterPro" id="IPR001915">
    <property type="entry name" value="Peptidase_M48"/>
</dbReference>
<evidence type="ECO:0000256" key="11">
    <source>
        <dbReference type="SAM" id="Phobius"/>
    </source>
</evidence>
<feature type="transmembrane region" description="Helical" evidence="11">
    <location>
        <begin position="38"/>
        <end position="61"/>
    </location>
</feature>
<dbReference type="RefSeq" id="WP_190906254.1">
    <property type="nucleotide sequence ID" value="NZ_JACJTQ010000009.1"/>
</dbReference>
<evidence type="ECO:0000256" key="1">
    <source>
        <dbReference type="ARBA" id="ARBA00001947"/>
    </source>
</evidence>
<dbReference type="Gene3D" id="3.30.2010.10">
    <property type="entry name" value="Metalloproteases ('zincins'), catalytic domain"/>
    <property type="match status" value="1"/>
</dbReference>
<dbReference type="PANTHER" id="PTHR43221">
    <property type="entry name" value="PROTEASE HTPX"/>
    <property type="match status" value="1"/>
</dbReference>
<keyword evidence="7" id="KW-0862">Zinc</keyword>
<proteinExistence type="predicted"/>
<protein>
    <submittedName>
        <fullName evidence="13">M48 family metalloprotease</fullName>
    </submittedName>
</protein>
<sequence length="629" mass="73191">MALNQEEFDTLITNLQQYAQQQPGSYKLKVGLLALLGYGYIFFSLVLMLLVFVGILTVGFYTRTLNSVVLKLALVLLVPIFVVLRSLWVTFPEPQGLKLKRQEATYLFNLVDKLTTKLKSPKFHHILLTDEFNAAVVQIPRLGLLGWQQNYLLLGLPLMQALSPDQFCAVLGHELGHLSGNHSQFAGWIYRIQKTYYQILERLQQSGDQFGSLILQSFFNWYSPFFAAYSFVLRRMNEYEADRCAAELVGVENIAEALINVDVKAKFLENSFWPSVYKKAEELVEPPQDVYGQVSLMLFNCSTQEDSIRFLQQALAEKTDHQDTHPCLQDRLESLGYLTIKNQTLTIPPQFEISAASEYLGNNLEKFTHIFDQNWQEKMQTPWRQRYAYAQESLQKLQVLEEKSKNQSLTKDENWDIAYLTWEFRSQETAMLMFRGILADDENHTQANYLLGQALLKRNDDSGIDYIERAISQDSNIVIDGCNLIYAFLKSQGRNKELKSYQERIQQHYEFIWLAKQERSDVRASDEFKHHNLSAEVIENLCLQLAKYPELKRAYLVQKVVEYFPEEHFYILGVQRKWTLTDSGKYKFLDQIINEVEFPGYTYVIIINNDTKNLEKNLRQVPEAVIYQR</sequence>
<evidence type="ECO:0000256" key="5">
    <source>
        <dbReference type="ARBA" id="ARBA00022723"/>
    </source>
</evidence>
<dbReference type="EMBL" id="JACJTQ010000009">
    <property type="protein sequence ID" value="MBD2691815.1"/>
    <property type="molecule type" value="Genomic_DNA"/>
</dbReference>
<evidence type="ECO:0000313" key="14">
    <source>
        <dbReference type="Proteomes" id="UP000660381"/>
    </source>
</evidence>
<keyword evidence="9 13" id="KW-0482">Metalloprotease</keyword>
<keyword evidence="14" id="KW-1185">Reference proteome</keyword>
<keyword evidence="2" id="KW-1003">Cell membrane</keyword>
<keyword evidence="3" id="KW-0645">Protease</keyword>
<evidence type="ECO:0000256" key="9">
    <source>
        <dbReference type="ARBA" id="ARBA00023049"/>
    </source>
</evidence>
<evidence type="ECO:0000256" key="3">
    <source>
        <dbReference type="ARBA" id="ARBA00022670"/>
    </source>
</evidence>
<dbReference type="InterPro" id="IPR011990">
    <property type="entry name" value="TPR-like_helical_dom_sf"/>
</dbReference>
<dbReference type="Proteomes" id="UP000660381">
    <property type="component" value="Unassembled WGS sequence"/>
</dbReference>
<keyword evidence="10 11" id="KW-0472">Membrane</keyword>
<feature type="transmembrane region" description="Helical" evidence="11">
    <location>
        <begin position="68"/>
        <end position="88"/>
    </location>
</feature>
<evidence type="ECO:0000256" key="8">
    <source>
        <dbReference type="ARBA" id="ARBA00022989"/>
    </source>
</evidence>
<dbReference type="GO" id="GO:0008237">
    <property type="term" value="F:metallopeptidase activity"/>
    <property type="evidence" value="ECO:0007669"/>
    <property type="project" value="UniProtKB-KW"/>
</dbReference>
<evidence type="ECO:0000256" key="6">
    <source>
        <dbReference type="ARBA" id="ARBA00022801"/>
    </source>
</evidence>
<name>A0ABR8J2I9_9NOST</name>
<keyword evidence="8 11" id="KW-1133">Transmembrane helix</keyword>
<comment type="cofactor">
    <cofactor evidence="1">
        <name>Zn(2+)</name>
        <dbReference type="ChEBI" id="CHEBI:29105"/>
    </cofactor>
</comment>
<evidence type="ECO:0000256" key="7">
    <source>
        <dbReference type="ARBA" id="ARBA00022833"/>
    </source>
</evidence>
<keyword evidence="5" id="KW-0479">Metal-binding</keyword>
<evidence type="ECO:0000313" key="13">
    <source>
        <dbReference type="EMBL" id="MBD2691815.1"/>
    </source>
</evidence>
<dbReference type="InterPro" id="IPR050083">
    <property type="entry name" value="HtpX_protease"/>
</dbReference>
<evidence type="ECO:0000256" key="2">
    <source>
        <dbReference type="ARBA" id="ARBA00022475"/>
    </source>
</evidence>
<gene>
    <name evidence="13" type="ORF">H6G68_08615</name>
</gene>
<evidence type="ECO:0000256" key="4">
    <source>
        <dbReference type="ARBA" id="ARBA00022692"/>
    </source>
</evidence>
<reference evidence="13 14" key="1">
    <citation type="journal article" date="2020" name="ISME J.">
        <title>Comparative genomics reveals insights into cyanobacterial evolution and habitat adaptation.</title>
        <authorList>
            <person name="Chen M.Y."/>
            <person name="Teng W.K."/>
            <person name="Zhao L."/>
            <person name="Hu C.X."/>
            <person name="Zhou Y.K."/>
            <person name="Han B.P."/>
            <person name="Song L.R."/>
            <person name="Shu W.S."/>
        </authorList>
    </citation>
    <scope>NUCLEOTIDE SEQUENCE [LARGE SCALE GENOMIC DNA]</scope>
    <source>
        <strain evidence="13 14">FACHB-362</strain>
    </source>
</reference>
<organism evidence="13 14">
    <name type="scientific">Anabaena catenula FACHB-362</name>
    <dbReference type="NCBI Taxonomy" id="2692877"/>
    <lineage>
        <taxon>Bacteria</taxon>
        <taxon>Bacillati</taxon>
        <taxon>Cyanobacteriota</taxon>
        <taxon>Cyanophyceae</taxon>
        <taxon>Nostocales</taxon>
        <taxon>Nostocaceae</taxon>
        <taxon>Anabaena</taxon>
    </lineage>
</organism>
<dbReference type="CDD" id="cd07328">
    <property type="entry name" value="M48_Ste24p_like"/>
    <property type="match status" value="1"/>
</dbReference>
<keyword evidence="4 11" id="KW-0812">Transmembrane</keyword>
<evidence type="ECO:0000256" key="10">
    <source>
        <dbReference type="ARBA" id="ARBA00023136"/>
    </source>
</evidence>